<evidence type="ECO:0000313" key="2">
    <source>
        <dbReference type="EMBL" id="KAJ7610222.1"/>
    </source>
</evidence>
<feature type="domain" description="CHAT" evidence="1">
    <location>
        <begin position="89"/>
        <end position="377"/>
    </location>
</feature>
<comment type="caution">
    <text evidence="2">The sequence shown here is derived from an EMBL/GenBank/DDBJ whole genome shotgun (WGS) entry which is preliminary data.</text>
</comment>
<reference evidence="2" key="1">
    <citation type="submission" date="2023-03" db="EMBL/GenBank/DDBJ databases">
        <title>Massive genome expansion in bonnet fungi (Mycena s.s.) driven by repeated elements and novel gene families across ecological guilds.</title>
        <authorList>
            <consortium name="Lawrence Berkeley National Laboratory"/>
            <person name="Harder C.B."/>
            <person name="Miyauchi S."/>
            <person name="Viragh M."/>
            <person name="Kuo A."/>
            <person name="Thoen E."/>
            <person name="Andreopoulos B."/>
            <person name="Lu D."/>
            <person name="Skrede I."/>
            <person name="Drula E."/>
            <person name="Henrissat B."/>
            <person name="Morin E."/>
            <person name="Kohler A."/>
            <person name="Barry K."/>
            <person name="LaButti K."/>
            <person name="Morin E."/>
            <person name="Salamov A."/>
            <person name="Lipzen A."/>
            <person name="Mereny Z."/>
            <person name="Hegedus B."/>
            <person name="Baldrian P."/>
            <person name="Stursova M."/>
            <person name="Weitz H."/>
            <person name="Taylor A."/>
            <person name="Grigoriev I.V."/>
            <person name="Nagy L.G."/>
            <person name="Martin F."/>
            <person name="Kauserud H."/>
        </authorList>
    </citation>
    <scope>NUCLEOTIDE SEQUENCE</scope>
    <source>
        <strain evidence="2">9284</strain>
    </source>
</reference>
<accession>A0AAD7F9C9</accession>
<organism evidence="2 3">
    <name type="scientific">Roridomyces roridus</name>
    <dbReference type="NCBI Taxonomy" id="1738132"/>
    <lineage>
        <taxon>Eukaryota</taxon>
        <taxon>Fungi</taxon>
        <taxon>Dikarya</taxon>
        <taxon>Basidiomycota</taxon>
        <taxon>Agaricomycotina</taxon>
        <taxon>Agaricomycetes</taxon>
        <taxon>Agaricomycetidae</taxon>
        <taxon>Agaricales</taxon>
        <taxon>Marasmiineae</taxon>
        <taxon>Mycenaceae</taxon>
        <taxon>Roridomyces</taxon>
    </lineage>
</organism>
<name>A0AAD7F9C9_9AGAR</name>
<keyword evidence="3" id="KW-1185">Reference proteome</keyword>
<dbReference type="AlphaFoldDB" id="A0AAD7F9C9"/>
<evidence type="ECO:0000313" key="3">
    <source>
        <dbReference type="Proteomes" id="UP001221142"/>
    </source>
</evidence>
<sequence length="378" mass="41280">MPKTISELSSAAQGGPVVIVNVADTQCDALVLPHGSDNKVIHIPLQHLNQDPNAPVSLSTSLRELVGRNIRLLAKKEGQKTSENELKDILSTLWAGIVKPVLDGLAFDSLPEAANKPCIWWCLTGPLVFLPIHAAGIYSRKDRTIGSKVSDYVISSYTPSLTALIEGYRRDPLVHKDLQVLAVAQPAALGQMQIPGTRTEISHIQTLAQAREIPLITLYENMATVSRVQDEMQKSQWAHFACHGVQDVTTPTASALLLAGDSRLTLSDIIQLPLPHADFAFLSACQTATGDEKLQEESVHLAAGMLLAGYRGVIATMWTITDQDAPQVAKDVYEYLLQMSPPDPTKAAAALHFAIQKLQERYPEKAFLHWVPYVHIGI</sequence>
<dbReference type="Proteomes" id="UP001221142">
    <property type="component" value="Unassembled WGS sequence"/>
</dbReference>
<protein>
    <submittedName>
        <fullName evidence="2">CHAT domain-containing protein</fullName>
    </submittedName>
</protein>
<dbReference type="InterPro" id="IPR024983">
    <property type="entry name" value="CHAT_dom"/>
</dbReference>
<dbReference type="EMBL" id="JARKIF010000036">
    <property type="protein sequence ID" value="KAJ7610222.1"/>
    <property type="molecule type" value="Genomic_DNA"/>
</dbReference>
<proteinExistence type="predicted"/>
<dbReference type="Pfam" id="PF12770">
    <property type="entry name" value="CHAT"/>
    <property type="match status" value="1"/>
</dbReference>
<evidence type="ECO:0000259" key="1">
    <source>
        <dbReference type="Pfam" id="PF12770"/>
    </source>
</evidence>
<gene>
    <name evidence="2" type="ORF">FB45DRAFT_337351</name>
</gene>